<dbReference type="InterPro" id="IPR039420">
    <property type="entry name" value="WalR-like"/>
</dbReference>
<dbReference type="GO" id="GO:0006355">
    <property type="term" value="P:regulation of DNA-templated transcription"/>
    <property type="evidence" value="ECO:0007669"/>
    <property type="project" value="InterPro"/>
</dbReference>
<dbReference type="InterPro" id="IPR011006">
    <property type="entry name" value="CheY-like_superfamily"/>
</dbReference>
<dbReference type="SUPFAM" id="SSF52172">
    <property type="entry name" value="CheY-like"/>
    <property type="match status" value="1"/>
</dbReference>
<feature type="domain" description="Response regulatory" evidence="8">
    <location>
        <begin position="9"/>
        <end position="122"/>
    </location>
</feature>
<feature type="modified residue" description="4-aspartylphosphate" evidence="6">
    <location>
        <position position="58"/>
    </location>
</feature>
<organism evidence="10 11">
    <name type="scientific">Occallatibacter riparius</name>
    <dbReference type="NCBI Taxonomy" id="1002689"/>
    <lineage>
        <taxon>Bacteria</taxon>
        <taxon>Pseudomonadati</taxon>
        <taxon>Acidobacteriota</taxon>
        <taxon>Terriglobia</taxon>
        <taxon>Terriglobales</taxon>
        <taxon>Acidobacteriaceae</taxon>
        <taxon>Occallatibacter</taxon>
    </lineage>
</organism>
<keyword evidence="1 6" id="KW-0597">Phosphoprotein</keyword>
<dbReference type="GO" id="GO:0005829">
    <property type="term" value="C:cytosol"/>
    <property type="evidence" value="ECO:0007669"/>
    <property type="project" value="TreeGrafter"/>
</dbReference>
<sequence>MEPLMTPNRILVIDDEPQITRVLRAALAAQRFEVRTANDPEEGLRIFNEWQPDLVVTDLMMPEMSGVELCRAIRSNYETPVIVLSVREHEQSKIEALDAGADDYVTKPFSIQELLARVRAHLRRAPERISASVEAGDFVVDPDAHSVVLNGKAVHLTPTEFDLLFYLARHAGKVVTHRNLLRAVWGPQATQQNEYLRVFIGQLRKKLEADTGKQYIQTEPWVGYRFLPEGFPEKDRDD</sequence>
<dbReference type="PROSITE" id="PS51755">
    <property type="entry name" value="OMPR_PHOB"/>
    <property type="match status" value="1"/>
</dbReference>
<evidence type="ECO:0000256" key="4">
    <source>
        <dbReference type="ARBA" id="ARBA00023125"/>
    </source>
</evidence>
<evidence type="ECO:0000256" key="2">
    <source>
        <dbReference type="ARBA" id="ARBA00023012"/>
    </source>
</evidence>
<evidence type="ECO:0000259" key="8">
    <source>
        <dbReference type="PROSITE" id="PS50110"/>
    </source>
</evidence>
<dbReference type="CDD" id="cd00383">
    <property type="entry name" value="trans_reg_C"/>
    <property type="match status" value="1"/>
</dbReference>
<keyword evidence="4 7" id="KW-0238">DNA-binding</keyword>
<dbReference type="InterPro" id="IPR001867">
    <property type="entry name" value="OmpR/PhoB-type_DNA-bd"/>
</dbReference>
<proteinExistence type="predicted"/>
<dbReference type="Gene3D" id="1.10.10.10">
    <property type="entry name" value="Winged helix-like DNA-binding domain superfamily/Winged helix DNA-binding domain"/>
    <property type="match status" value="1"/>
</dbReference>
<dbReference type="PANTHER" id="PTHR48111">
    <property type="entry name" value="REGULATOR OF RPOS"/>
    <property type="match status" value="1"/>
</dbReference>
<evidence type="ECO:0000256" key="3">
    <source>
        <dbReference type="ARBA" id="ARBA00023015"/>
    </source>
</evidence>
<dbReference type="Pfam" id="PF00486">
    <property type="entry name" value="Trans_reg_C"/>
    <property type="match status" value="1"/>
</dbReference>
<dbReference type="Pfam" id="PF00072">
    <property type="entry name" value="Response_reg"/>
    <property type="match status" value="1"/>
</dbReference>
<keyword evidence="11" id="KW-1185">Reference proteome</keyword>
<protein>
    <submittedName>
        <fullName evidence="10">Response regulator transcription factor</fullName>
    </submittedName>
</protein>
<dbReference type="GO" id="GO:0000976">
    <property type="term" value="F:transcription cis-regulatory region binding"/>
    <property type="evidence" value="ECO:0007669"/>
    <property type="project" value="TreeGrafter"/>
</dbReference>
<evidence type="ECO:0000256" key="1">
    <source>
        <dbReference type="ARBA" id="ARBA00022553"/>
    </source>
</evidence>
<evidence type="ECO:0000256" key="7">
    <source>
        <dbReference type="PROSITE-ProRule" id="PRU01091"/>
    </source>
</evidence>
<dbReference type="RefSeq" id="WP_260790794.1">
    <property type="nucleotide sequence ID" value="NZ_CP093313.1"/>
</dbReference>
<evidence type="ECO:0000259" key="9">
    <source>
        <dbReference type="PROSITE" id="PS51755"/>
    </source>
</evidence>
<keyword evidence="2" id="KW-0902">Two-component regulatory system</keyword>
<dbReference type="Gene3D" id="6.10.250.690">
    <property type="match status" value="1"/>
</dbReference>
<dbReference type="Proteomes" id="UP001059380">
    <property type="component" value="Chromosome"/>
</dbReference>
<name>A0A9J7BH63_9BACT</name>
<dbReference type="SMART" id="SM00448">
    <property type="entry name" value="REC"/>
    <property type="match status" value="1"/>
</dbReference>
<keyword evidence="5" id="KW-0804">Transcription</keyword>
<dbReference type="CDD" id="cd17574">
    <property type="entry name" value="REC_OmpR"/>
    <property type="match status" value="1"/>
</dbReference>
<gene>
    <name evidence="10" type="ORF">MOP44_14840</name>
</gene>
<accession>A0A9J7BH63</accession>
<reference evidence="10" key="1">
    <citation type="submission" date="2021-04" db="EMBL/GenBank/DDBJ databases">
        <title>Phylogenetic analysis of Acidobacteriaceae.</title>
        <authorList>
            <person name="Qiu L."/>
            <person name="Zhang Q."/>
        </authorList>
    </citation>
    <scope>NUCLEOTIDE SEQUENCE</scope>
    <source>
        <strain evidence="10">DSM 25168</strain>
    </source>
</reference>
<dbReference type="AlphaFoldDB" id="A0A9J7BH63"/>
<keyword evidence="3" id="KW-0805">Transcription regulation</keyword>
<dbReference type="InterPro" id="IPR001789">
    <property type="entry name" value="Sig_transdc_resp-reg_receiver"/>
</dbReference>
<dbReference type="SMART" id="SM00862">
    <property type="entry name" value="Trans_reg_C"/>
    <property type="match status" value="1"/>
</dbReference>
<feature type="domain" description="OmpR/PhoB-type" evidence="9">
    <location>
        <begin position="130"/>
        <end position="228"/>
    </location>
</feature>
<evidence type="ECO:0000256" key="6">
    <source>
        <dbReference type="PROSITE-ProRule" id="PRU00169"/>
    </source>
</evidence>
<evidence type="ECO:0000313" key="11">
    <source>
        <dbReference type="Proteomes" id="UP001059380"/>
    </source>
</evidence>
<dbReference type="PROSITE" id="PS50110">
    <property type="entry name" value="RESPONSE_REGULATORY"/>
    <property type="match status" value="1"/>
</dbReference>
<dbReference type="InterPro" id="IPR036388">
    <property type="entry name" value="WH-like_DNA-bd_sf"/>
</dbReference>
<dbReference type="FunFam" id="3.40.50.2300:FF:000001">
    <property type="entry name" value="DNA-binding response regulator PhoB"/>
    <property type="match status" value="1"/>
</dbReference>
<dbReference type="Gene3D" id="3.40.50.2300">
    <property type="match status" value="1"/>
</dbReference>
<dbReference type="KEGG" id="orp:MOP44_14840"/>
<evidence type="ECO:0000256" key="5">
    <source>
        <dbReference type="ARBA" id="ARBA00023163"/>
    </source>
</evidence>
<dbReference type="PANTHER" id="PTHR48111:SF50">
    <property type="entry name" value="KDP OPERON TRANSCRIPTIONAL REGULATORY PROTEIN KDPE"/>
    <property type="match status" value="1"/>
</dbReference>
<dbReference type="EMBL" id="CP093313">
    <property type="protein sequence ID" value="UWZ81857.1"/>
    <property type="molecule type" value="Genomic_DNA"/>
</dbReference>
<dbReference type="GO" id="GO:0032993">
    <property type="term" value="C:protein-DNA complex"/>
    <property type="evidence" value="ECO:0007669"/>
    <property type="project" value="TreeGrafter"/>
</dbReference>
<feature type="DNA-binding region" description="OmpR/PhoB-type" evidence="7">
    <location>
        <begin position="130"/>
        <end position="228"/>
    </location>
</feature>
<evidence type="ECO:0000313" key="10">
    <source>
        <dbReference type="EMBL" id="UWZ81857.1"/>
    </source>
</evidence>
<dbReference type="GO" id="GO:0000156">
    <property type="term" value="F:phosphorelay response regulator activity"/>
    <property type="evidence" value="ECO:0007669"/>
    <property type="project" value="TreeGrafter"/>
</dbReference>